<protein>
    <submittedName>
        <fullName evidence="4">HipA domain-containing protein</fullName>
    </submittedName>
</protein>
<evidence type="ECO:0000256" key="1">
    <source>
        <dbReference type="ARBA" id="ARBA00022679"/>
    </source>
</evidence>
<dbReference type="EMBL" id="JBHTJI010000042">
    <property type="protein sequence ID" value="MFD0991131.1"/>
    <property type="molecule type" value="Genomic_DNA"/>
</dbReference>
<evidence type="ECO:0000313" key="5">
    <source>
        <dbReference type="Proteomes" id="UP001597061"/>
    </source>
</evidence>
<accession>A0ABW3JNJ9</accession>
<keyword evidence="1" id="KW-0808">Transferase</keyword>
<dbReference type="Proteomes" id="UP001597061">
    <property type="component" value="Unassembled WGS sequence"/>
</dbReference>
<comment type="caution">
    <text evidence="4">The sequence shown here is derived from an EMBL/GenBank/DDBJ whole genome shotgun (WGS) entry which is preliminary data.</text>
</comment>
<keyword evidence="5" id="KW-1185">Reference proteome</keyword>
<organism evidence="4 5">
    <name type="scientific">Mariniflexile jejuense</name>
    <dbReference type="NCBI Taxonomy" id="1173582"/>
    <lineage>
        <taxon>Bacteria</taxon>
        <taxon>Pseudomonadati</taxon>
        <taxon>Bacteroidota</taxon>
        <taxon>Flavobacteriia</taxon>
        <taxon>Flavobacteriales</taxon>
        <taxon>Flavobacteriaceae</taxon>
        <taxon>Mariniflexile</taxon>
    </lineage>
</organism>
<evidence type="ECO:0000313" key="4">
    <source>
        <dbReference type="EMBL" id="MFD0991131.1"/>
    </source>
</evidence>
<keyword evidence="2" id="KW-0418">Kinase</keyword>
<gene>
    <name evidence="4" type="ORF">ACFQ1R_13570</name>
</gene>
<dbReference type="InterPro" id="IPR012893">
    <property type="entry name" value="HipA-like_C"/>
</dbReference>
<proteinExistence type="predicted"/>
<reference evidence="5" key="1">
    <citation type="journal article" date="2019" name="Int. J. Syst. Evol. Microbiol.">
        <title>The Global Catalogue of Microorganisms (GCM) 10K type strain sequencing project: providing services to taxonomists for standard genome sequencing and annotation.</title>
        <authorList>
            <consortium name="The Broad Institute Genomics Platform"/>
            <consortium name="The Broad Institute Genome Sequencing Center for Infectious Disease"/>
            <person name="Wu L."/>
            <person name="Ma J."/>
        </authorList>
    </citation>
    <scope>NUCLEOTIDE SEQUENCE [LARGE SCALE GENOMIC DNA]</scope>
    <source>
        <strain evidence="5">CCUG 62414</strain>
    </source>
</reference>
<evidence type="ECO:0000259" key="3">
    <source>
        <dbReference type="Pfam" id="PF07804"/>
    </source>
</evidence>
<name>A0ABW3JNJ9_9FLAO</name>
<feature type="domain" description="HipA-like C-terminal" evidence="3">
    <location>
        <begin position="6"/>
        <end position="52"/>
    </location>
</feature>
<dbReference type="Pfam" id="PF07804">
    <property type="entry name" value="HipA_C"/>
    <property type="match status" value="1"/>
</dbReference>
<dbReference type="RefSeq" id="WP_379927247.1">
    <property type="nucleotide sequence ID" value="NZ_JBHTJI010000042.1"/>
</dbReference>
<evidence type="ECO:0000256" key="2">
    <source>
        <dbReference type="ARBA" id="ARBA00022777"/>
    </source>
</evidence>
<sequence length="70" mass="7870">MRKVNAISNTDDHLLNHGFILTSLGWVLSPVYDLNPSIDKDGLALNIDTDNNVLDYDLAKKCLCFFSSRQ</sequence>